<dbReference type="InterPro" id="IPR026034">
    <property type="entry name" value="MreD_proteobac"/>
</dbReference>
<dbReference type="Proteomes" id="UP000664731">
    <property type="component" value="Unassembled WGS sequence"/>
</dbReference>
<keyword evidence="3" id="KW-1003">Cell membrane</keyword>
<keyword evidence="10" id="KW-1185">Reference proteome</keyword>
<gene>
    <name evidence="9" type="primary">mreD</name>
    <name evidence="9" type="ORF">J1777_01415</name>
</gene>
<evidence type="ECO:0000256" key="7">
    <source>
        <dbReference type="ARBA" id="ARBA00023136"/>
    </source>
</evidence>
<organism evidence="9 10">
    <name type="scientific">Comamonas denitrificans</name>
    <dbReference type="NCBI Taxonomy" id="117506"/>
    <lineage>
        <taxon>Bacteria</taxon>
        <taxon>Pseudomonadati</taxon>
        <taxon>Pseudomonadota</taxon>
        <taxon>Betaproteobacteria</taxon>
        <taxon>Burkholderiales</taxon>
        <taxon>Comamonadaceae</taxon>
        <taxon>Comamonas</taxon>
    </lineage>
</organism>
<dbReference type="GO" id="GO:0008360">
    <property type="term" value="P:regulation of cell shape"/>
    <property type="evidence" value="ECO:0007669"/>
    <property type="project" value="UniProtKB-KW"/>
</dbReference>
<sequence>MIMPRGEQLLLPASPWFIGLSLFLALVVNLLPTSNWIWMPDLLLLVLAFWGIHQPQRVGMGVAFFLGLLIDVQQTALLGQHALVYALVVFVGQNSSRRLLWFSSWKQALQMLPVFFGAHLLQVLIRLAAGGIFPGFGLAWAPVLESLLWPVAVAVLLAPQRRAPVHDNERPL</sequence>
<dbReference type="RefSeq" id="WP_207574046.1">
    <property type="nucleotide sequence ID" value="NZ_JAFNME010000002.1"/>
</dbReference>
<keyword evidence="4 8" id="KW-0812">Transmembrane</keyword>
<dbReference type="PIRSF" id="PIRSF018472">
    <property type="entry name" value="MreD_proteobac"/>
    <property type="match status" value="1"/>
</dbReference>
<accession>A0A939GY78</accession>
<dbReference type="PANTHER" id="PTHR37484">
    <property type="entry name" value="ROD SHAPE-DETERMINING PROTEIN MRED"/>
    <property type="match status" value="1"/>
</dbReference>
<evidence type="ECO:0000313" key="10">
    <source>
        <dbReference type="Proteomes" id="UP000664731"/>
    </source>
</evidence>
<dbReference type="NCBIfam" id="TIGR03426">
    <property type="entry name" value="shape_MreD"/>
    <property type="match status" value="1"/>
</dbReference>
<dbReference type="EMBL" id="JAFNME010000002">
    <property type="protein sequence ID" value="MBO1248498.1"/>
    <property type="molecule type" value="Genomic_DNA"/>
</dbReference>
<proteinExistence type="inferred from homology"/>
<evidence type="ECO:0000256" key="6">
    <source>
        <dbReference type="ARBA" id="ARBA00022989"/>
    </source>
</evidence>
<dbReference type="AlphaFoldDB" id="A0A939GY78"/>
<feature type="transmembrane region" description="Helical" evidence="8">
    <location>
        <begin position="139"/>
        <end position="158"/>
    </location>
</feature>
<dbReference type="Pfam" id="PF04093">
    <property type="entry name" value="MreD"/>
    <property type="match status" value="1"/>
</dbReference>
<comment type="similarity">
    <text evidence="2">Belongs to the MreD family.</text>
</comment>
<dbReference type="PANTHER" id="PTHR37484:SF1">
    <property type="entry name" value="ROD SHAPE-DETERMINING PROTEIN MRED"/>
    <property type="match status" value="1"/>
</dbReference>
<feature type="transmembrane region" description="Helical" evidence="8">
    <location>
        <begin position="9"/>
        <end position="30"/>
    </location>
</feature>
<protein>
    <submittedName>
        <fullName evidence="9">Rod shape-determining protein MreD</fullName>
    </submittedName>
</protein>
<evidence type="ECO:0000313" key="9">
    <source>
        <dbReference type="EMBL" id="MBO1248498.1"/>
    </source>
</evidence>
<keyword evidence="6 8" id="KW-1133">Transmembrane helix</keyword>
<evidence type="ECO:0000256" key="5">
    <source>
        <dbReference type="ARBA" id="ARBA00022960"/>
    </source>
</evidence>
<keyword evidence="5" id="KW-0133">Cell shape</keyword>
<dbReference type="GO" id="GO:0005886">
    <property type="term" value="C:plasma membrane"/>
    <property type="evidence" value="ECO:0007669"/>
    <property type="project" value="UniProtKB-SubCell"/>
</dbReference>
<comment type="caution">
    <text evidence="9">The sequence shown here is derived from an EMBL/GenBank/DDBJ whole genome shotgun (WGS) entry which is preliminary data.</text>
</comment>
<evidence type="ECO:0000256" key="1">
    <source>
        <dbReference type="ARBA" id="ARBA00004651"/>
    </source>
</evidence>
<dbReference type="InterPro" id="IPR007227">
    <property type="entry name" value="Cell_shape_determining_MreD"/>
</dbReference>
<name>A0A939GY78_9BURK</name>
<evidence type="ECO:0000256" key="2">
    <source>
        <dbReference type="ARBA" id="ARBA00007776"/>
    </source>
</evidence>
<comment type="subcellular location">
    <subcellularLocation>
        <location evidence="1">Cell membrane</location>
        <topology evidence="1">Multi-pass membrane protein</topology>
    </subcellularLocation>
</comment>
<reference evidence="9" key="1">
    <citation type="submission" date="2021-03" db="EMBL/GenBank/DDBJ databases">
        <title>Comamonas denitrificans.</title>
        <authorList>
            <person name="Finster K."/>
        </authorList>
    </citation>
    <scope>NUCLEOTIDE SEQUENCE</scope>
    <source>
        <strain evidence="9">MM2021_4</strain>
    </source>
</reference>
<evidence type="ECO:0000256" key="8">
    <source>
        <dbReference type="SAM" id="Phobius"/>
    </source>
</evidence>
<keyword evidence="7 8" id="KW-0472">Membrane</keyword>
<evidence type="ECO:0000256" key="3">
    <source>
        <dbReference type="ARBA" id="ARBA00022475"/>
    </source>
</evidence>
<evidence type="ECO:0000256" key="4">
    <source>
        <dbReference type="ARBA" id="ARBA00022692"/>
    </source>
</evidence>